<keyword evidence="1" id="KW-0472">Membrane</keyword>
<sequence>MSTTIIALFIANATAHIISFQKLKKVEAPNSTGVLAFVFINALIVLLLWQSFVWAKWPALLFPVLGGFGLFLTTIIKEKGTWIDYVIFLLDIIIISLVLDYYFL</sequence>
<accession>A0A7X9S1P5</accession>
<keyword evidence="1" id="KW-0812">Transmembrane</keyword>
<dbReference type="EMBL" id="JABANE010000188">
    <property type="protein sequence ID" value="NME72666.1"/>
    <property type="molecule type" value="Genomic_DNA"/>
</dbReference>
<feature type="transmembrane region" description="Helical" evidence="1">
    <location>
        <begin position="82"/>
        <end position="103"/>
    </location>
</feature>
<organism evidence="2 3">
    <name type="scientific">Flammeovirga aprica JL-4</name>
    <dbReference type="NCBI Taxonomy" id="694437"/>
    <lineage>
        <taxon>Bacteria</taxon>
        <taxon>Pseudomonadati</taxon>
        <taxon>Bacteroidota</taxon>
        <taxon>Cytophagia</taxon>
        <taxon>Cytophagales</taxon>
        <taxon>Flammeovirgaceae</taxon>
        <taxon>Flammeovirga</taxon>
    </lineage>
</organism>
<comment type="caution">
    <text evidence="2">The sequence shown here is derived from an EMBL/GenBank/DDBJ whole genome shotgun (WGS) entry which is preliminary data.</text>
</comment>
<gene>
    <name evidence="2" type="ORF">HHU12_32200</name>
</gene>
<dbReference type="AlphaFoldDB" id="A0A7X9S1P5"/>
<evidence type="ECO:0000313" key="3">
    <source>
        <dbReference type="Proteomes" id="UP000576082"/>
    </source>
</evidence>
<keyword evidence="1" id="KW-1133">Transmembrane helix</keyword>
<reference evidence="2 3" key="1">
    <citation type="submission" date="2020-04" db="EMBL/GenBank/DDBJ databases">
        <title>Flammeovirga sp. SR4, a novel species isolated from seawater.</title>
        <authorList>
            <person name="Wang X."/>
        </authorList>
    </citation>
    <scope>NUCLEOTIDE SEQUENCE [LARGE SCALE GENOMIC DNA]</scope>
    <source>
        <strain evidence="2 3">ATCC 23126</strain>
    </source>
</reference>
<keyword evidence="3" id="KW-1185">Reference proteome</keyword>
<evidence type="ECO:0000313" key="2">
    <source>
        <dbReference type="EMBL" id="NME72666.1"/>
    </source>
</evidence>
<dbReference type="RefSeq" id="WP_169660849.1">
    <property type="nucleotide sequence ID" value="NZ_JABANE010000188.1"/>
</dbReference>
<evidence type="ECO:0000256" key="1">
    <source>
        <dbReference type="SAM" id="Phobius"/>
    </source>
</evidence>
<proteinExistence type="predicted"/>
<feature type="transmembrane region" description="Helical" evidence="1">
    <location>
        <begin position="57"/>
        <end position="76"/>
    </location>
</feature>
<dbReference type="Proteomes" id="UP000576082">
    <property type="component" value="Unassembled WGS sequence"/>
</dbReference>
<protein>
    <submittedName>
        <fullName evidence="2">Uncharacterized protein</fullName>
    </submittedName>
</protein>
<name>A0A7X9S1P5_9BACT</name>
<feature type="transmembrane region" description="Helical" evidence="1">
    <location>
        <begin position="31"/>
        <end position="50"/>
    </location>
</feature>